<evidence type="ECO:0000256" key="1">
    <source>
        <dbReference type="ARBA" id="ARBA00004613"/>
    </source>
</evidence>
<comment type="subcellular location">
    <subcellularLocation>
        <location evidence="1">Secreted</location>
    </subcellularLocation>
</comment>
<evidence type="ECO:0000256" key="4">
    <source>
        <dbReference type="RuleBase" id="RU004262"/>
    </source>
</evidence>
<proteinExistence type="inferred from homology"/>
<dbReference type="AlphaFoldDB" id="E9FU20"/>
<dbReference type="KEGG" id="dpx:DAPPUDRAFT_95152"/>
<dbReference type="eggNOG" id="ENOG502R63T">
    <property type="taxonomic scope" value="Eukaryota"/>
</dbReference>
<dbReference type="OrthoDB" id="199913at2759"/>
<dbReference type="SUPFAM" id="SSF53474">
    <property type="entry name" value="alpha/beta-Hydrolases"/>
    <property type="match status" value="1"/>
</dbReference>
<evidence type="ECO:0000256" key="5">
    <source>
        <dbReference type="SAM" id="SignalP"/>
    </source>
</evidence>
<feature type="domain" description="Lipase" evidence="6">
    <location>
        <begin position="51"/>
        <end position="348"/>
    </location>
</feature>
<dbReference type="InParanoid" id="E9FU20"/>
<dbReference type="FunFam" id="3.40.50.1820:FF:000543">
    <property type="entry name" value="Uncharacterized protein"/>
    <property type="match status" value="1"/>
</dbReference>
<keyword evidence="5" id="KW-0732">Signal</keyword>
<dbReference type="GO" id="GO:0005615">
    <property type="term" value="C:extracellular space"/>
    <property type="evidence" value="ECO:0000318"/>
    <property type="project" value="GO_Central"/>
</dbReference>
<dbReference type="Gene3D" id="3.40.50.1820">
    <property type="entry name" value="alpha/beta hydrolase"/>
    <property type="match status" value="1"/>
</dbReference>
<reference evidence="7 8" key="1">
    <citation type="journal article" date="2011" name="Science">
        <title>The ecoresponsive genome of Daphnia pulex.</title>
        <authorList>
            <person name="Colbourne J.K."/>
            <person name="Pfrender M.E."/>
            <person name="Gilbert D."/>
            <person name="Thomas W.K."/>
            <person name="Tucker A."/>
            <person name="Oakley T.H."/>
            <person name="Tokishita S."/>
            <person name="Aerts A."/>
            <person name="Arnold G.J."/>
            <person name="Basu M.K."/>
            <person name="Bauer D.J."/>
            <person name="Caceres C.E."/>
            <person name="Carmel L."/>
            <person name="Casola C."/>
            <person name="Choi J.H."/>
            <person name="Detter J.C."/>
            <person name="Dong Q."/>
            <person name="Dusheyko S."/>
            <person name="Eads B.D."/>
            <person name="Frohlich T."/>
            <person name="Geiler-Samerotte K.A."/>
            <person name="Gerlach D."/>
            <person name="Hatcher P."/>
            <person name="Jogdeo S."/>
            <person name="Krijgsveld J."/>
            <person name="Kriventseva E.V."/>
            <person name="Kultz D."/>
            <person name="Laforsch C."/>
            <person name="Lindquist E."/>
            <person name="Lopez J."/>
            <person name="Manak J.R."/>
            <person name="Muller J."/>
            <person name="Pangilinan J."/>
            <person name="Patwardhan R.P."/>
            <person name="Pitluck S."/>
            <person name="Pritham E.J."/>
            <person name="Rechtsteiner A."/>
            <person name="Rho M."/>
            <person name="Rogozin I.B."/>
            <person name="Sakarya O."/>
            <person name="Salamov A."/>
            <person name="Schaack S."/>
            <person name="Shapiro H."/>
            <person name="Shiga Y."/>
            <person name="Skalitzky C."/>
            <person name="Smith Z."/>
            <person name="Souvorov A."/>
            <person name="Sung W."/>
            <person name="Tang Z."/>
            <person name="Tsuchiya D."/>
            <person name="Tu H."/>
            <person name="Vos H."/>
            <person name="Wang M."/>
            <person name="Wolf Y.I."/>
            <person name="Yamagata H."/>
            <person name="Yamada T."/>
            <person name="Ye Y."/>
            <person name="Shaw J.R."/>
            <person name="Andrews J."/>
            <person name="Crease T.J."/>
            <person name="Tang H."/>
            <person name="Lucas S.M."/>
            <person name="Robertson H.M."/>
            <person name="Bork P."/>
            <person name="Koonin E.V."/>
            <person name="Zdobnov E.M."/>
            <person name="Grigoriev I.V."/>
            <person name="Lynch M."/>
            <person name="Boore J.L."/>
        </authorList>
    </citation>
    <scope>NUCLEOTIDE SEQUENCE [LARGE SCALE GENOMIC DNA]</scope>
</reference>
<comment type="similarity">
    <text evidence="2 4">Belongs to the AB hydrolase superfamily. Lipase family.</text>
</comment>
<evidence type="ECO:0000313" key="8">
    <source>
        <dbReference type="Proteomes" id="UP000000305"/>
    </source>
</evidence>
<feature type="chain" id="PRO_5003240322" description="Lipase domain-containing protein" evidence="5">
    <location>
        <begin position="21"/>
        <end position="354"/>
    </location>
</feature>
<evidence type="ECO:0000256" key="3">
    <source>
        <dbReference type="ARBA" id="ARBA00022525"/>
    </source>
</evidence>
<accession>E9FU20</accession>
<dbReference type="PANTHER" id="PTHR11610">
    <property type="entry name" value="LIPASE"/>
    <property type="match status" value="1"/>
</dbReference>
<dbReference type="GO" id="GO:0016042">
    <property type="term" value="P:lipid catabolic process"/>
    <property type="evidence" value="ECO:0000318"/>
    <property type="project" value="GO_Central"/>
</dbReference>
<dbReference type="CDD" id="cd00707">
    <property type="entry name" value="Pancreat_lipase_like"/>
    <property type="match status" value="1"/>
</dbReference>
<keyword evidence="8" id="KW-1185">Reference proteome</keyword>
<name>E9FU20_DAPPU</name>
<dbReference type="Proteomes" id="UP000000305">
    <property type="component" value="Unassembled WGS sequence"/>
</dbReference>
<feature type="signal peptide" evidence="5">
    <location>
        <begin position="1"/>
        <end position="20"/>
    </location>
</feature>
<keyword evidence="3" id="KW-0964">Secreted</keyword>
<dbReference type="HOGENOM" id="CLU_027171_2_3_1"/>
<dbReference type="InterPro" id="IPR013818">
    <property type="entry name" value="Lipase"/>
</dbReference>
<gene>
    <name evidence="7" type="ORF">DAPPUDRAFT_95152</name>
</gene>
<dbReference type="InterPro" id="IPR000734">
    <property type="entry name" value="TAG_lipase"/>
</dbReference>
<dbReference type="OMA" id="EIGICTH"/>
<dbReference type="PANTHER" id="PTHR11610:SF190">
    <property type="entry name" value="VITELLOGENIN-3-LIKE PROTEIN"/>
    <property type="match status" value="1"/>
</dbReference>
<dbReference type="Pfam" id="PF00151">
    <property type="entry name" value="Lipase"/>
    <property type="match status" value="1"/>
</dbReference>
<protein>
    <recommendedName>
        <fullName evidence="6">Lipase domain-containing protein</fullName>
    </recommendedName>
</protein>
<sequence length="354" mass="39490">MTLYSAIGAVVCLSAILVEGRIRQQQQDYMIQFSTYRTDSDVVTLHFLLWTRIFAYSRRNPNEFQELFINDTAALQASNFDRKNPTRIYAHGFTGNGQNHWSLRLRDRTHTNIFSPVNQIKLILIITGFLEKEYCNFISVDWRHLAAGPDYPRAVANVQLVGSLTGSFVTFLVSEGADLRRVHLIGFSLGAHVVGKAGQTMNSEIPRITGLDPAYPLFEEASADEILDKTDAKFVDIIHTNAGKLEEGRKGFPFSLGHADFWPNGGSIQPGCVSSNVKLGKIATIIQKLSEGFNSKLIDTSAAVCSHRMAMEYFLESINGAEFISTRCNTYRDFKLGLCNNNFKTQMGLPVSTL</sequence>
<evidence type="ECO:0000256" key="2">
    <source>
        <dbReference type="ARBA" id="ARBA00010701"/>
    </source>
</evidence>
<evidence type="ECO:0000259" key="6">
    <source>
        <dbReference type="Pfam" id="PF00151"/>
    </source>
</evidence>
<dbReference type="EMBL" id="GL732524">
    <property type="protein sequence ID" value="EFX89465.1"/>
    <property type="molecule type" value="Genomic_DNA"/>
</dbReference>
<dbReference type="InterPro" id="IPR033906">
    <property type="entry name" value="Lipase_N"/>
</dbReference>
<dbReference type="InterPro" id="IPR029058">
    <property type="entry name" value="AB_hydrolase_fold"/>
</dbReference>
<evidence type="ECO:0000313" key="7">
    <source>
        <dbReference type="EMBL" id="EFX89465.1"/>
    </source>
</evidence>
<organism evidence="7 8">
    <name type="scientific">Daphnia pulex</name>
    <name type="common">Water flea</name>
    <dbReference type="NCBI Taxonomy" id="6669"/>
    <lineage>
        <taxon>Eukaryota</taxon>
        <taxon>Metazoa</taxon>
        <taxon>Ecdysozoa</taxon>
        <taxon>Arthropoda</taxon>
        <taxon>Crustacea</taxon>
        <taxon>Branchiopoda</taxon>
        <taxon>Diplostraca</taxon>
        <taxon>Cladocera</taxon>
        <taxon>Anomopoda</taxon>
        <taxon>Daphniidae</taxon>
        <taxon>Daphnia</taxon>
    </lineage>
</organism>
<dbReference type="STRING" id="6669.E9FU20"/>
<dbReference type="GO" id="GO:0016298">
    <property type="term" value="F:lipase activity"/>
    <property type="evidence" value="ECO:0000318"/>
    <property type="project" value="GO_Central"/>
</dbReference>